<evidence type="ECO:0000313" key="5">
    <source>
        <dbReference type="Proteomes" id="UP001497623"/>
    </source>
</evidence>
<protein>
    <recommendedName>
        <fullName evidence="3">Fucosyltransferase N-terminal domain-containing protein</fullName>
    </recommendedName>
</protein>
<dbReference type="Pfam" id="PF17039">
    <property type="entry name" value="Glyco_tran_10_N"/>
    <property type="match status" value="1"/>
</dbReference>
<dbReference type="PANTHER" id="PTHR48438">
    <property type="entry name" value="ALPHA-(1,3)-FUCOSYLTRANSFERASE C-RELATED"/>
    <property type="match status" value="1"/>
</dbReference>
<feature type="non-terminal residue" evidence="4">
    <location>
        <position position="175"/>
    </location>
</feature>
<sequence>KNTNTKLYNLNNNSPLDILRNVRNNIMGHFGSMLNDSSPVKSISKSDEKSTTMKIILFWNTWYGYDWSARFSNYTNLHEQGCPSWRCEFTYNKSRLHEADAVVFKSDLCTIMYGVSVSHMWTVLAIESLAGLYSHKYHPISKLIFRVNWTMTYHRNADITAFYGYLLALNQTLRN</sequence>
<keyword evidence="2" id="KW-0333">Golgi apparatus</keyword>
<evidence type="ECO:0000313" key="4">
    <source>
        <dbReference type="EMBL" id="CAL4123122.1"/>
    </source>
</evidence>
<evidence type="ECO:0000256" key="1">
    <source>
        <dbReference type="ARBA" id="ARBA00004447"/>
    </source>
</evidence>
<feature type="non-terminal residue" evidence="4">
    <location>
        <position position="1"/>
    </location>
</feature>
<gene>
    <name evidence="4" type="ORF">MNOR_LOCUS23810</name>
</gene>
<dbReference type="EMBL" id="CAXKWB010021340">
    <property type="protein sequence ID" value="CAL4123122.1"/>
    <property type="molecule type" value="Genomic_DNA"/>
</dbReference>
<dbReference type="GO" id="GO:0032580">
    <property type="term" value="C:Golgi cisterna membrane"/>
    <property type="evidence" value="ECO:0007669"/>
    <property type="project" value="UniProtKB-SubCell"/>
</dbReference>
<comment type="subcellular location">
    <subcellularLocation>
        <location evidence="1">Golgi apparatus</location>
        <location evidence="1">Golgi stack membrane</location>
        <topology evidence="1">Single-pass type II membrane protein</topology>
    </subcellularLocation>
</comment>
<dbReference type="GO" id="GO:0008417">
    <property type="term" value="F:fucosyltransferase activity"/>
    <property type="evidence" value="ECO:0007669"/>
    <property type="project" value="InterPro"/>
</dbReference>
<comment type="caution">
    <text evidence="4">The sequence shown here is derived from an EMBL/GenBank/DDBJ whole genome shotgun (WGS) entry which is preliminary data.</text>
</comment>
<evidence type="ECO:0000256" key="2">
    <source>
        <dbReference type="ARBA" id="ARBA00023034"/>
    </source>
</evidence>
<dbReference type="InterPro" id="IPR001503">
    <property type="entry name" value="Glyco_trans_10"/>
</dbReference>
<dbReference type="Proteomes" id="UP001497623">
    <property type="component" value="Unassembled WGS sequence"/>
</dbReference>
<dbReference type="InterPro" id="IPR031481">
    <property type="entry name" value="Glyco_tran_10_N"/>
</dbReference>
<organism evidence="4 5">
    <name type="scientific">Meganyctiphanes norvegica</name>
    <name type="common">Northern krill</name>
    <name type="synonym">Thysanopoda norvegica</name>
    <dbReference type="NCBI Taxonomy" id="48144"/>
    <lineage>
        <taxon>Eukaryota</taxon>
        <taxon>Metazoa</taxon>
        <taxon>Ecdysozoa</taxon>
        <taxon>Arthropoda</taxon>
        <taxon>Crustacea</taxon>
        <taxon>Multicrustacea</taxon>
        <taxon>Malacostraca</taxon>
        <taxon>Eumalacostraca</taxon>
        <taxon>Eucarida</taxon>
        <taxon>Euphausiacea</taxon>
        <taxon>Euphausiidae</taxon>
        <taxon>Meganyctiphanes</taxon>
    </lineage>
</organism>
<reference evidence="4 5" key="1">
    <citation type="submission" date="2024-05" db="EMBL/GenBank/DDBJ databases">
        <authorList>
            <person name="Wallberg A."/>
        </authorList>
    </citation>
    <scope>NUCLEOTIDE SEQUENCE [LARGE SCALE GENOMIC DNA]</scope>
</reference>
<accession>A0AAV2RD60</accession>
<dbReference type="PANTHER" id="PTHR48438:SF1">
    <property type="entry name" value="ALPHA-(1,3)-FUCOSYLTRANSFERASE C-RELATED"/>
    <property type="match status" value="1"/>
</dbReference>
<evidence type="ECO:0000259" key="3">
    <source>
        <dbReference type="Pfam" id="PF17039"/>
    </source>
</evidence>
<keyword evidence="5" id="KW-1185">Reference proteome</keyword>
<name>A0AAV2RD60_MEGNR</name>
<dbReference type="SUPFAM" id="SSF53756">
    <property type="entry name" value="UDP-Glycosyltransferase/glycogen phosphorylase"/>
    <property type="match status" value="1"/>
</dbReference>
<dbReference type="AlphaFoldDB" id="A0AAV2RD60"/>
<proteinExistence type="predicted"/>
<feature type="domain" description="Fucosyltransferase N-terminal" evidence="3">
    <location>
        <begin position="53"/>
        <end position="164"/>
    </location>
</feature>